<dbReference type="AlphaFoldDB" id="A0A6A4HJH9"/>
<sequence>MLSKGAIAGICVGVVVPVLTHYHYLTGHTTGLVNEQQSRRRSTVQPASEHHQKPHKPLPKISTSSSKQKTASGSRLIQQYPLSDVPVSTTPEPHHHHHHHHHHHEPTGTHHHSNPDPSHAQSHDLGGHSHDGGFSGGHSHGGDGGGSSWVGGDGWRIVMGGRGCWRIIFGGRGCWRIIMGGRGCWRIIMGLVGMLEDHHGEAGMSAVEGDGVEGGSDAYYFDQLGCFDVFIKAY</sequence>
<keyword evidence="3" id="KW-1185">Reference proteome</keyword>
<dbReference type="Proteomes" id="UP000799118">
    <property type="component" value="Unassembled WGS sequence"/>
</dbReference>
<accession>A0A6A4HJH9</accession>
<evidence type="ECO:0000313" key="2">
    <source>
        <dbReference type="EMBL" id="KAE9397257.1"/>
    </source>
</evidence>
<feature type="compositionally biased region" description="Gly residues" evidence="1">
    <location>
        <begin position="133"/>
        <end position="147"/>
    </location>
</feature>
<reference evidence="2" key="1">
    <citation type="journal article" date="2019" name="Environ. Microbiol.">
        <title>Fungal ecological strategies reflected in gene transcription - a case study of two litter decomposers.</title>
        <authorList>
            <person name="Barbi F."/>
            <person name="Kohler A."/>
            <person name="Barry K."/>
            <person name="Baskaran P."/>
            <person name="Daum C."/>
            <person name="Fauchery L."/>
            <person name="Ihrmark K."/>
            <person name="Kuo A."/>
            <person name="LaButti K."/>
            <person name="Lipzen A."/>
            <person name="Morin E."/>
            <person name="Grigoriev I.V."/>
            <person name="Henrissat B."/>
            <person name="Lindahl B."/>
            <person name="Martin F."/>
        </authorList>
    </citation>
    <scope>NUCLEOTIDE SEQUENCE</scope>
    <source>
        <strain evidence="2">JB14</strain>
    </source>
</reference>
<evidence type="ECO:0000313" key="3">
    <source>
        <dbReference type="Proteomes" id="UP000799118"/>
    </source>
</evidence>
<name>A0A6A4HJH9_9AGAR</name>
<dbReference type="EMBL" id="ML769500">
    <property type="protein sequence ID" value="KAE9397257.1"/>
    <property type="molecule type" value="Genomic_DNA"/>
</dbReference>
<organism evidence="2 3">
    <name type="scientific">Gymnopus androsaceus JB14</name>
    <dbReference type="NCBI Taxonomy" id="1447944"/>
    <lineage>
        <taxon>Eukaryota</taxon>
        <taxon>Fungi</taxon>
        <taxon>Dikarya</taxon>
        <taxon>Basidiomycota</taxon>
        <taxon>Agaricomycotina</taxon>
        <taxon>Agaricomycetes</taxon>
        <taxon>Agaricomycetidae</taxon>
        <taxon>Agaricales</taxon>
        <taxon>Marasmiineae</taxon>
        <taxon>Omphalotaceae</taxon>
        <taxon>Gymnopus</taxon>
    </lineage>
</organism>
<evidence type="ECO:0000256" key="1">
    <source>
        <dbReference type="SAM" id="MobiDB-lite"/>
    </source>
</evidence>
<feature type="region of interest" description="Disordered" evidence="1">
    <location>
        <begin position="33"/>
        <end position="147"/>
    </location>
</feature>
<protein>
    <submittedName>
        <fullName evidence="2">Uncharacterized protein</fullName>
    </submittedName>
</protein>
<proteinExistence type="predicted"/>
<gene>
    <name evidence="2" type="ORF">BT96DRAFT_995977</name>
</gene>
<feature type="compositionally biased region" description="Polar residues" evidence="1">
    <location>
        <begin position="61"/>
        <end position="81"/>
    </location>
</feature>
<feature type="compositionally biased region" description="Basic residues" evidence="1">
    <location>
        <begin position="94"/>
        <end position="112"/>
    </location>
</feature>
<feature type="compositionally biased region" description="Basic and acidic residues" evidence="1">
    <location>
        <begin position="121"/>
        <end position="131"/>
    </location>
</feature>